<evidence type="ECO:0000313" key="1">
    <source>
        <dbReference type="EMBL" id="MBB3130201.1"/>
    </source>
</evidence>
<dbReference type="EMBL" id="JACHXJ010000004">
    <property type="protein sequence ID" value="MBB3130201.1"/>
    <property type="molecule type" value="Genomic_DNA"/>
</dbReference>
<comment type="caution">
    <text evidence="1">The sequence shown here is derived from an EMBL/GenBank/DDBJ whole genome shotgun (WGS) entry which is preliminary data.</text>
</comment>
<dbReference type="Pfam" id="PF02082">
    <property type="entry name" value="Rrf2"/>
    <property type="match status" value="1"/>
</dbReference>
<organism evidence="1 2">
    <name type="scientific">Paenibacillus rhizosphaerae</name>
    <dbReference type="NCBI Taxonomy" id="297318"/>
    <lineage>
        <taxon>Bacteria</taxon>
        <taxon>Bacillati</taxon>
        <taxon>Bacillota</taxon>
        <taxon>Bacilli</taxon>
        <taxon>Bacillales</taxon>
        <taxon>Paenibacillaceae</taxon>
        <taxon>Paenibacillus</taxon>
    </lineage>
</organism>
<dbReference type="PROSITE" id="PS01332">
    <property type="entry name" value="HTH_RRF2_1"/>
    <property type="match status" value="1"/>
</dbReference>
<dbReference type="InterPro" id="IPR000944">
    <property type="entry name" value="Tscrpt_reg_Rrf2"/>
</dbReference>
<gene>
    <name evidence="1" type="ORF">FHS19_004906</name>
</gene>
<dbReference type="PANTHER" id="PTHR33221:SF15">
    <property type="entry name" value="HTH-TYPE TRANSCRIPTIONAL REGULATOR YWGB-RELATED"/>
    <property type="match status" value="1"/>
</dbReference>
<dbReference type="Gene3D" id="1.10.10.10">
    <property type="entry name" value="Winged helix-like DNA-binding domain superfamily/Winged helix DNA-binding domain"/>
    <property type="match status" value="1"/>
</dbReference>
<dbReference type="GO" id="GO:0005829">
    <property type="term" value="C:cytosol"/>
    <property type="evidence" value="ECO:0007669"/>
    <property type="project" value="TreeGrafter"/>
</dbReference>
<dbReference type="InterPro" id="IPR030489">
    <property type="entry name" value="TR_Rrf2-type_CS"/>
</dbReference>
<dbReference type="PROSITE" id="PS51197">
    <property type="entry name" value="HTH_RRF2_2"/>
    <property type="match status" value="1"/>
</dbReference>
<name>A0A839TUI7_9BACL</name>
<evidence type="ECO:0000313" key="2">
    <source>
        <dbReference type="Proteomes" id="UP000517523"/>
    </source>
</evidence>
<accession>A0A839TUI7</accession>
<protein>
    <submittedName>
        <fullName evidence="1">Rrf2 family protein</fullName>
    </submittedName>
</protein>
<dbReference type="SUPFAM" id="SSF46785">
    <property type="entry name" value="Winged helix' DNA-binding domain"/>
    <property type="match status" value="1"/>
</dbReference>
<dbReference type="PANTHER" id="PTHR33221">
    <property type="entry name" value="WINGED HELIX-TURN-HELIX TRANSCRIPTIONAL REGULATOR, RRF2 FAMILY"/>
    <property type="match status" value="1"/>
</dbReference>
<dbReference type="AlphaFoldDB" id="A0A839TUI7"/>
<dbReference type="GO" id="GO:0003700">
    <property type="term" value="F:DNA-binding transcription factor activity"/>
    <property type="evidence" value="ECO:0007669"/>
    <property type="project" value="TreeGrafter"/>
</dbReference>
<reference evidence="1 2" key="1">
    <citation type="submission" date="2020-08" db="EMBL/GenBank/DDBJ databases">
        <title>Genomic Encyclopedia of Type Strains, Phase III (KMG-III): the genomes of soil and plant-associated and newly described type strains.</title>
        <authorList>
            <person name="Whitman W."/>
        </authorList>
    </citation>
    <scope>NUCLEOTIDE SEQUENCE [LARGE SCALE GENOMIC DNA]</scope>
    <source>
        <strain evidence="1 2">CECT 5831</strain>
    </source>
</reference>
<dbReference type="InterPro" id="IPR036388">
    <property type="entry name" value="WH-like_DNA-bd_sf"/>
</dbReference>
<sequence>MNSEFNIAVHCLTLLSLKEERMANSEEIAKSVCTHPARIRKVLGLLRKQGYVTTKEGVGGGYLLNPGTEKVTLGDLYRLLARGSLKPSWCSGGEELPCEVASNIEGIMDQIYSGGEAALERYLDGITLTDVINQIEEAGSAANPT</sequence>
<dbReference type="RefSeq" id="WP_094598207.1">
    <property type="nucleotide sequence ID" value="NZ_JACHXJ010000004.1"/>
</dbReference>
<proteinExistence type="predicted"/>
<dbReference type="InterPro" id="IPR036390">
    <property type="entry name" value="WH_DNA-bd_sf"/>
</dbReference>
<dbReference type="Proteomes" id="UP000517523">
    <property type="component" value="Unassembled WGS sequence"/>
</dbReference>